<proteinExistence type="predicted"/>
<reference evidence="3" key="2">
    <citation type="submission" date="2025-09" db="UniProtKB">
        <authorList>
            <consortium name="Ensembl"/>
        </authorList>
    </citation>
    <scope>IDENTIFICATION</scope>
</reference>
<evidence type="ECO:0000256" key="1">
    <source>
        <dbReference type="SAM" id="MobiDB-lite"/>
    </source>
</evidence>
<dbReference type="InterPro" id="IPR051057">
    <property type="entry name" value="PI-PLC_domain"/>
</dbReference>
<dbReference type="Gene3D" id="3.20.20.190">
    <property type="entry name" value="Phosphatidylinositol (PI) phosphodiesterase"/>
    <property type="match status" value="1"/>
</dbReference>
<dbReference type="SMART" id="SM00148">
    <property type="entry name" value="PLCXc"/>
    <property type="match status" value="1"/>
</dbReference>
<dbReference type="InterPro" id="IPR000909">
    <property type="entry name" value="PLipase_C_PInositol-sp_X_dom"/>
</dbReference>
<sequence length="305" mass="34450">VTLTSCSETGFNDDDYLNEGSYNLNWMESIPDDTPLSTLSIPGTYESLTLHGGPHMICQVWSFGTQLKAGLRYFDIHVGNWFLTHQSVDVRDGFWMLWQKTELDEVMKTALDFLETHASETVLLRLTLHGAYRKIIEGLILHLVRQHTAQVWTELSVPSLEQARGKIVLVQSDSFSTGIVYHEPGFPNDHKFKSFEDQVTKVKEYLWIAESICDRHVVLTDTTASSILTSPKMVARGFNSYLNDMVLGYKRIGSLMGCLGVITMNFPSSELIKNIIEINPCIQTTEPESEPVEEIQTTEPESEPV</sequence>
<organism evidence="3 4">
    <name type="scientific">Gadus morhua</name>
    <name type="common">Atlantic cod</name>
    <dbReference type="NCBI Taxonomy" id="8049"/>
    <lineage>
        <taxon>Eukaryota</taxon>
        <taxon>Metazoa</taxon>
        <taxon>Chordata</taxon>
        <taxon>Craniata</taxon>
        <taxon>Vertebrata</taxon>
        <taxon>Euteleostomi</taxon>
        <taxon>Actinopterygii</taxon>
        <taxon>Neopterygii</taxon>
        <taxon>Teleostei</taxon>
        <taxon>Neoteleostei</taxon>
        <taxon>Acanthomorphata</taxon>
        <taxon>Zeiogadaria</taxon>
        <taxon>Gadariae</taxon>
        <taxon>Gadiformes</taxon>
        <taxon>Gadoidei</taxon>
        <taxon>Gadidae</taxon>
        <taxon>Gadus</taxon>
    </lineage>
</organism>
<dbReference type="Pfam" id="PF00388">
    <property type="entry name" value="PI-PLC-X"/>
    <property type="match status" value="1"/>
</dbReference>
<reference evidence="3" key="1">
    <citation type="submission" date="2025-08" db="UniProtKB">
        <authorList>
            <consortium name="Ensembl"/>
        </authorList>
    </citation>
    <scope>IDENTIFICATION</scope>
</reference>
<name>A0A8C4ZP17_GADMO</name>
<evidence type="ECO:0000313" key="3">
    <source>
        <dbReference type="Ensembl" id="ENSGMOP00000018906.2"/>
    </source>
</evidence>
<dbReference type="Ensembl" id="ENSGMOT00000019365.2">
    <property type="protein sequence ID" value="ENSGMOP00000018906.2"/>
    <property type="gene ID" value="ENSGMOG00000017593.2"/>
</dbReference>
<dbReference type="GO" id="GO:0008081">
    <property type="term" value="F:phosphoric diester hydrolase activity"/>
    <property type="evidence" value="ECO:0007669"/>
    <property type="project" value="InterPro"/>
</dbReference>
<dbReference type="GO" id="GO:0006629">
    <property type="term" value="P:lipid metabolic process"/>
    <property type="evidence" value="ECO:0007669"/>
    <property type="project" value="InterPro"/>
</dbReference>
<dbReference type="AlphaFoldDB" id="A0A8C4ZP17"/>
<dbReference type="PROSITE" id="PS50007">
    <property type="entry name" value="PIPLC_X_DOMAIN"/>
    <property type="match status" value="1"/>
</dbReference>
<evidence type="ECO:0000259" key="2">
    <source>
        <dbReference type="SMART" id="SM00148"/>
    </source>
</evidence>
<feature type="domain" description="Phosphatidylinositol-specific phospholipase C X" evidence="2">
    <location>
        <begin position="32"/>
        <end position="172"/>
    </location>
</feature>
<dbReference type="SUPFAM" id="SSF51695">
    <property type="entry name" value="PLC-like phosphodiesterases"/>
    <property type="match status" value="1"/>
</dbReference>
<accession>A0A8C4ZP17</accession>
<dbReference type="InterPro" id="IPR017946">
    <property type="entry name" value="PLC-like_Pdiesterase_TIM-brl"/>
</dbReference>
<dbReference type="PANTHER" id="PTHR13593">
    <property type="match status" value="1"/>
</dbReference>
<keyword evidence="4" id="KW-1185">Reference proteome</keyword>
<dbReference type="GeneTree" id="ENSGT00390000010118"/>
<feature type="region of interest" description="Disordered" evidence="1">
    <location>
        <begin position="286"/>
        <end position="305"/>
    </location>
</feature>
<evidence type="ECO:0000313" key="4">
    <source>
        <dbReference type="Proteomes" id="UP000694546"/>
    </source>
</evidence>
<dbReference type="Proteomes" id="UP000694546">
    <property type="component" value="Chromosome 22"/>
</dbReference>
<protein>
    <recommendedName>
        <fullName evidence="2">Phosphatidylinositol-specific phospholipase C X domain-containing protein</fullName>
    </recommendedName>
</protein>
<dbReference type="OMA" id="LTCGSNH"/>
<dbReference type="PANTHER" id="PTHR13593:SF147">
    <property type="entry name" value="1-PHOSPHATIDYLINOSITOL PHOSPHODIESTERASE-LIKE-RELATED"/>
    <property type="match status" value="1"/>
</dbReference>